<accession>A0A067Y180</accession>
<keyword evidence="2" id="KW-1185">Reference proteome</keyword>
<sequence length="61" mass="7166">MNKQCNCGKGYVSQWDNKCGHCRTKKEQRDHEYALDCVTECQCESQADALIFYKEVRNQCK</sequence>
<evidence type="ECO:0000313" key="2">
    <source>
        <dbReference type="Proteomes" id="UP000027383"/>
    </source>
</evidence>
<dbReference type="RefSeq" id="YP_009055518.1">
    <property type="nucleotide sequence ID" value="NC_024786.1"/>
</dbReference>
<proteinExistence type="predicted"/>
<name>A0A067Y180_9CAUD</name>
<gene>
    <name evidence="1" type="ORF">PhAPEC5_11.1</name>
</gene>
<evidence type="ECO:0000313" key="1">
    <source>
        <dbReference type="EMBL" id="AGV99292.1"/>
    </source>
</evidence>
<dbReference type="EMBL" id="KF192075">
    <property type="protein sequence ID" value="AGV99292.1"/>
    <property type="molecule type" value="Genomic_DNA"/>
</dbReference>
<protein>
    <submittedName>
        <fullName evidence="1">Uncharacterized protein</fullName>
    </submittedName>
</protein>
<dbReference type="GeneID" id="20283787"/>
<reference evidence="1 2" key="1">
    <citation type="journal article" date="2014" name="Vet. Microbiol.">
        <title>A cocktail of in vitro efficient phages is not a guarantee for in vivo therapeutic results against avian colibacillosis.</title>
        <authorList>
            <person name="Tsonos J."/>
            <person name="Oosterik L.H."/>
            <person name="Tuntufye H.N."/>
            <person name="Klumpp J."/>
            <person name="Butaye P."/>
            <person name="De Greve H."/>
            <person name="Hernalsteens J.P."/>
            <person name="Lavigne R."/>
            <person name="Goddeeris B.M."/>
        </authorList>
    </citation>
    <scope>NUCLEOTIDE SEQUENCE [LARGE SCALE GENOMIC DNA]</scope>
</reference>
<organism evidence="1 2">
    <name type="scientific">Escherichia phage vB_EcoP_PhAPEC5</name>
    <dbReference type="NCBI Taxonomy" id="1395983"/>
    <lineage>
        <taxon>Viruses</taxon>
        <taxon>Duplodnaviria</taxon>
        <taxon>Heunggongvirae</taxon>
        <taxon>Uroviricota</taxon>
        <taxon>Caudoviricetes</taxon>
        <taxon>Schitoviridae</taxon>
        <taxon>Enquatrovirinae</taxon>
        <taxon>Gamaleyavirus</taxon>
        <taxon>Gamaleyavirus APEC5</taxon>
    </lineage>
</organism>
<dbReference type="KEGG" id="vg:20283787"/>
<dbReference type="Proteomes" id="UP000027383">
    <property type="component" value="Segment"/>
</dbReference>
<dbReference type="OrthoDB" id="27507at10239"/>